<dbReference type="AlphaFoldDB" id="A0A6A7MVK2"/>
<proteinExistence type="predicted"/>
<evidence type="ECO:0000256" key="5">
    <source>
        <dbReference type="ARBA" id="ARBA00023136"/>
    </source>
</evidence>
<evidence type="ECO:0000313" key="7">
    <source>
        <dbReference type="EMBL" id="MQA36690.1"/>
    </source>
</evidence>
<dbReference type="RefSeq" id="WP_152836076.1">
    <property type="nucleotide sequence ID" value="NZ_WHUG01000001.1"/>
</dbReference>
<evidence type="ECO:0000313" key="8">
    <source>
        <dbReference type="Proteomes" id="UP000440498"/>
    </source>
</evidence>
<keyword evidence="8" id="KW-1185">Reference proteome</keyword>
<name>A0A6A7MVK2_9BURK</name>
<keyword evidence="4 6" id="KW-1133">Transmembrane helix</keyword>
<dbReference type="Pfam" id="PF07690">
    <property type="entry name" value="MFS_1"/>
    <property type="match status" value="1"/>
</dbReference>
<feature type="transmembrane region" description="Helical" evidence="6">
    <location>
        <begin position="394"/>
        <end position="412"/>
    </location>
</feature>
<dbReference type="InterPro" id="IPR011701">
    <property type="entry name" value="MFS"/>
</dbReference>
<comment type="subcellular location">
    <subcellularLocation>
        <location evidence="1">Membrane</location>
        <topology evidence="1">Multi-pass membrane protein</topology>
    </subcellularLocation>
</comment>
<feature type="transmembrane region" description="Helical" evidence="6">
    <location>
        <begin position="337"/>
        <end position="357"/>
    </location>
</feature>
<dbReference type="Proteomes" id="UP000440498">
    <property type="component" value="Unassembled WGS sequence"/>
</dbReference>
<sequence>MDHHTDNMRHPLRWITSLYLAEGLPFYAVALVASLMFKSLHIANEQITHWTGFLGLAWVIKPLWSPLLELTSNKKSTVIVCQWITGCAFGLVALALQLPGYFAACIAVFMLASLSAATHDIAADGLYIMHLNEHQQARYAGWCGAFFNAGKFISLGGLVILAGYLENRFTVRVAWSIIFLLLAAIMLAIGAYHTVAIPHTAAPAKSEMSAGETLRDVFRDFFHKPDIWLCVVFIILFRAGEAQVQTIAPLFLREARELGGLGLSTGQIGSVYGTAGTLTFILGSLGGGYFAAWLGLRRALIWLVLAVNLPNLVFYFLSTQMPSDLWVITAAVSVEMFGYGFGFVGLILFIIQVLSVGKYSAAHYALASGIMQLGFVIFKVVSGDIQAALGYQHFFLWVLLSAVPAMLLVRRIPLPGVRPKE</sequence>
<feature type="transmembrane region" description="Helical" evidence="6">
    <location>
        <begin position="173"/>
        <end position="195"/>
    </location>
</feature>
<feature type="transmembrane region" description="Helical" evidence="6">
    <location>
        <begin position="101"/>
        <end position="118"/>
    </location>
</feature>
<dbReference type="PANTHER" id="PTHR12778:SF10">
    <property type="entry name" value="MAJOR FACILITATOR SUPERFAMILY DOMAIN-CONTAINING PROTEIN 3"/>
    <property type="match status" value="1"/>
</dbReference>
<keyword evidence="2" id="KW-0813">Transport</keyword>
<keyword evidence="5 6" id="KW-0472">Membrane</keyword>
<feature type="transmembrane region" description="Helical" evidence="6">
    <location>
        <begin position="76"/>
        <end position="95"/>
    </location>
</feature>
<feature type="transmembrane region" description="Helical" evidence="6">
    <location>
        <begin position="364"/>
        <end position="382"/>
    </location>
</feature>
<organism evidence="7 8">
    <name type="scientific">Rugamonas aquatica</name>
    <dbReference type="NCBI Taxonomy" id="2743357"/>
    <lineage>
        <taxon>Bacteria</taxon>
        <taxon>Pseudomonadati</taxon>
        <taxon>Pseudomonadota</taxon>
        <taxon>Betaproteobacteria</taxon>
        <taxon>Burkholderiales</taxon>
        <taxon>Oxalobacteraceae</taxon>
        <taxon>Telluria group</taxon>
        <taxon>Rugamonas</taxon>
    </lineage>
</organism>
<gene>
    <name evidence="7" type="ORF">GEV02_00890</name>
</gene>
<feature type="transmembrane region" description="Helical" evidence="6">
    <location>
        <begin position="271"/>
        <end position="292"/>
    </location>
</feature>
<dbReference type="InterPro" id="IPR004752">
    <property type="entry name" value="AmpG_permease/AT-1"/>
</dbReference>
<reference evidence="7 8" key="1">
    <citation type="submission" date="2019-10" db="EMBL/GenBank/DDBJ databases">
        <title>Two novel species isolated from a subtropical stream in China.</title>
        <authorList>
            <person name="Lu H."/>
        </authorList>
    </citation>
    <scope>NUCLEOTIDE SEQUENCE [LARGE SCALE GENOMIC DNA]</scope>
    <source>
        <strain evidence="7 8">FT29W</strain>
    </source>
</reference>
<keyword evidence="3 6" id="KW-0812">Transmembrane</keyword>
<evidence type="ECO:0000256" key="2">
    <source>
        <dbReference type="ARBA" id="ARBA00022448"/>
    </source>
</evidence>
<dbReference type="GO" id="GO:0016020">
    <property type="term" value="C:membrane"/>
    <property type="evidence" value="ECO:0007669"/>
    <property type="project" value="UniProtKB-SubCell"/>
</dbReference>
<evidence type="ECO:0000256" key="3">
    <source>
        <dbReference type="ARBA" id="ARBA00022692"/>
    </source>
</evidence>
<protein>
    <submittedName>
        <fullName evidence="7">MFS transporter</fullName>
    </submittedName>
</protein>
<comment type="caution">
    <text evidence="7">The sequence shown here is derived from an EMBL/GenBank/DDBJ whole genome shotgun (WGS) entry which is preliminary data.</text>
</comment>
<dbReference type="Gene3D" id="1.20.1250.20">
    <property type="entry name" value="MFS general substrate transporter like domains"/>
    <property type="match status" value="1"/>
</dbReference>
<dbReference type="PANTHER" id="PTHR12778">
    <property type="entry name" value="SOLUTE CARRIER FAMILY 33 ACETYL-COA TRANSPORTER -RELATED"/>
    <property type="match status" value="1"/>
</dbReference>
<feature type="transmembrane region" description="Helical" evidence="6">
    <location>
        <begin position="47"/>
        <end position="64"/>
    </location>
</feature>
<feature type="transmembrane region" description="Helical" evidence="6">
    <location>
        <begin position="299"/>
        <end position="317"/>
    </location>
</feature>
<feature type="transmembrane region" description="Helical" evidence="6">
    <location>
        <begin position="139"/>
        <end position="161"/>
    </location>
</feature>
<dbReference type="SUPFAM" id="SSF103473">
    <property type="entry name" value="MFS general substrate transporter"/>
    <property type="match status" value="1"/>
</dbReference>
<evidence type="ECO:0000256" key="1">
    <source>
        <dbReference type="ARBA" id="ARBA00004141"/>
    </source>
</evidence>
<dbReference type="EMBL" id="WHUG01000001">
    <property type="protein sequence ID" value="MQA36690.1"/>
    <property type="molecule type" value="Genomic_DNA"/>
</dbReference>
<dbReference type="InterPro" id="IPR036259">
    <property type="entry name" value="MFS_trans_sf"/>
</dbReference>
<dbReference type="GO" id="GO:0022857">
    <property type="term" value="F:transmembrane transporter activity"/>
    <property type="evidence" value="ECO:0007669"/>
    <property type="project" value="InterPro"/>
</dbReference>
<feature type="transmembrane region" description="Helical" evidence="6">
    <location>
        <begin position="12"/>
        <end position="35"/>
    </location>
</feature>
<evidence type="ECO:0000256" key="4">
    <source>
        <dbReference type="ARBA" id="ARBA00022989"/>
    </source>
</evidence>
<evidence type="ECO:0000256" key="6">
    <source>
        <dbReference type="SAM" id="Phobius"/>
    </source>
</evidence>
<accession>A0A6A7MVK2</accession>